<comment type="similarity">
    <text evidence="3">Belongs to the acetyltransferase family. RimJ subfamily.</text>
</comment>
<dbReference type="Gene3D" id="3.40.630.30">
    <property type="match status" value="1"/>
</dbReference>
<evidence type="ECO:0000256" key="3">
    <source>
        <dbReference type="ARBA" id="ARBA00038502"/>
    </source>
</evidence>
<evidence type="ECO:0000256" key="2">
    <source>
        <dbReference type="ARBA" id="ARBA00023315"/>
    </source>
</evidence>
<keyword evidence="1 5" id="KW-0808">Transferase</keyword>
<dbReference type="InterPro" id="IPR051531">
    <property type="entry name" value="N-acetyltransferase"/>
</dbReference>
<evidence type="ECO:0000256" key="1">
    <source>
        <dbReference type="ARBA" id="ARBA00022679"/>
    </source>
</evidence>
<dbReference type="PANTHER" id="PTHR43792">
    <property type="entry name" value="GNAT FAMILY, PUTATIVE (AFU_ORTHOLOGUE AFUA_3G00765)-RELATED-RELATED"/>
    <property type="match status" value="1"/>
</dbReference>
<dbReference type="RefSeq" id="WP_138687963.1">
    <property type="nucleotide sequence ID" value="NZ_JBHSAZ010000013.1"/>
</dbReference>
<protein>
    <submittedName>
        <fullName evidence="5">GNAT family N-acetyltransferase</fullName>
    </submittedName>
</protein>
<reference evidence="5 6" key="1">
    <citation type="submission" date="2019-05" db="EMBL/GenBank/DDBJ databases">
        <title>Draft genome sequence of Nonomuraea zeae DSM 100528.</title>
        <authorList>
            <person name="Saricaoglu S."/>
            <person name="Isik K."/>
        </authorList>
    </citation>
    <scope>NUCLEOTIDE SEQUENCE [LARGE SCALE GENOMIC DNA]</scope>
    <source>
        <strain evidence="5 6">DSM 100528</strain>
    </source>
</reference>
<dbReference type="OrthoDB" id="2061990at2"/>
<feature type="domain" description="N-acetyltransferase" evidence="4">
    <location>
        <begin position="4"/>
        <end position="159"/>
    </location>
</feature>
<organism evidence="5 6">
    <name type="scientific">Nonomuraea zeae</name>
    <dbReference type="NCBI Taxonomy" id="1642303"/>
    <lineage>
        <taxon>Bacteria</taxon>
        <taxon>Bacillati</taxon>
        <taxon>Actinomycetota</taxon>
        <taxon>Actinomycetes</taxon>
        <taxon>Streptosporangiales</taxon>
        <taxon>Streptosporangiaceae</taxon>
        <taxon>Nonomuraea</taxon>
    </lineage>
</organism>
<sequence>MPNIRLREWREDDAPVVLRAFQAADLRRQAPWPVVTLKDAVGWIASWPGAGHAFAVTVAEPAGERVVGNVAVARIDAHDTGWVSYWMVPEARGRGIAAAATDELARWAFRERGLYRLELGHRIDNPASCRVAVKAGFRPEGIERGKLRYDGIRYDVERHARLATDPTA</sequence>
<evidence type="ECO:0000313" key="6">
    <source>
        <dbReference type="Proteomes" id="UP000306628"/>
    </source>
</evidence>
<proteinExistence type="inferred from homology"/>
<dbReference type="InterPro" id="IPR016181">
    <property type="entry name" value="Acyl_CoA_acyltransferase"/>
</dbReference>
<gene>
    <name evidence="5" type="ORF">ETD85_02650</name>
</gene>
<evidence type="ECO:0000313" key="5">
    <source>
        <dbReference type="EMBL" id="TMR38998.1"/>
    </source>
</evidence>
<dbReference type="PROSITE" id="PS51186">
    <property type="entry name" value="GNAT"/>
    <property type="match status" value="1"/>
</dbReference>
<dbReference type="AlphaFoldDB" id="A0A5S4H184"/>
<evidence type="ECO:0000259" key="4">
    <source>
        <dbReference type="PROSITE" id="PS51186"/>
    </source>
</evidence>
<accession>A0A5S4H184</accession>
<keyword evidence="2" id="KW-0012">Acyltransferase</keyword>
<keyword evidence="6" id="KW-1185">Reference proteome</keyword>
<dbReference type="SUPFAM" id="SSF55729">
    <property type="entry name" value="Acyl-CoA N-acyltransferases (Nat)"/>
    <property type="match status" value="1"/>
</dbReference>
<comment type="caution">
    <text evidence="5">The sequence shown here is derived from an EMBL/GenBank/DDBJ whole genome shotgun (WGS) entry which is preliminary data.</text>
</comment>
<dbReference type="InterPro" id="IPR000182">
    <property type="entry name" value="GNAT_dom"/>
</dbReference>
<name>A0A5S4H184_9ACTN</name>
<dbReference type="Proteomes" id="UP000306628">
    <property type="component" value="Unassembled WGS sequence"/>
</dbReference>
<dbReference type="Pfam" id="PF13302">
    <property type="entry name" value="Acetyltransf_3"/>
    <property type="match status" value="1"/>
</dbReference>
<dbReference type="EMBL" id="VCKX01000005">
    <property type="protein sequence ID" value="TMR38998.1"/>
    <property type="molecule type" value="Genomic_DNA"/>
</dbReference>
<dbReference type="GO" id="GO:0016747">
    <property type="term" value="F:acyltransferase activity, transferring groups other than amino-acyl groups"/>
    <property type="evidence" value="ECO:0007669"/>
    <property type="project" value="InterPro"/>
</dbReference>
<dbReference type="PANTHER" id="PTHR43792:SF8">
    <property type="entry name" value="[RIBOSOMAL PROTEIN US5]-ALANINE N-ACETYLTRANSFERASE"/>
    <property type="match status" value="1"/>
</dbReference>